<dbReference type="GO" id="GO:0016405">
    <property type="term" value="F:CoA-ligase activity"/>
    <property type="evidence" value="ECO:0007669"/>
    <property type="project" value="TreeGrafter"/>
</dbReference>
<dbReference type="AlphaFoldDB" id="A0AAD0JUW6"/>
<dbReference type="Proteomes" id="UP000244903">
    <property type="component" value="Chromosome"/>
</dbReference>
<dbReference type="KEGG" id="dpc:A6048_13130"/>
<feature type="domain" description="AMP-dependent synthetase/ligase" evidence="1">
    <location>
        <begin position="5"/>
        <end position="362"/>
    </location>
</feature>
<dbReference type="InterPro" id="IPR000873">
    <property type="entry name" value="AMP-dep_synth/lig_dom"/>
</dbReference>
<dbReference type="InterPro" id="IPR045851">
    <property type="entry name" value="AMP-bd_C_sf"/>
</dbReference>
<dbReference type="SUPFAM" id="SSF56801">
    <property type="entry name" value="Acetyl-CoA synthetase-like"/>
    <property type="match status" value="1"/>
</dbReference>
<name>A0AAD0JUW6_9ACTN</name>
<proteinExistence type="predicted"/>
<accession>A0AAD0JUW6</accession>
<dbReference type="PANTHER" id="PTHR24096">
    <property type="entry name" value="LONG-CHAIN-FATTY-ACID--COA LIGASE"/>
    <property type="match status" value="1"/>
</dbReference>
<dbReference type="InterPro" id="IPR042099">
    <property type="entry name" value="ANL_N_sf"/>
</dbReference>
<evidence type="ECO:0000313" key="4">
    <source>
        <dbReference type="Proteomes" id="UP000244903"/>
    </source>
</evidence>
<dbReference type="PROSITE" id="PS00455">
    <property type="entry name" value="AMP_BINDING"/>
    <property type="match status" value="1"/>
</dbReference>
<keyword evidence="4" id="KW-1185">Reference proteome</keyword>
<organism evidence="3 4">
    <name type="scientific">Dietzia psychralcaliphila</name>
    <dbReference type="NCBI Taxonomy" id="139021"/>
    <lineage>
        <taxon>Bacteria</taxon>
        <taxon>Bacillati</taxon>
        <taxon>Actinomycetota</taxon>
        <taxon>Actinomycetes</taxon>
        <taxon>Mycobacteriales</taxon>
        <taxon>Dietziaceae</taxon>
        <taxon>Dietzia</taxon>
    </lineage>
</organism>
<dbReference type="RefSeq" id="WP_107746049.1">
    <property type="nucleotide sequence ID" value="NZ_CP015453.1"/>
</dbReference>
<evidence type="ECO:0000313" key="3">
    <source>
        <dbReference type="EMBL" id="AWH96285.1"/>
    </source>
</evidence>
<reference evidence="3 4" key="1">
    <citation type="submission" date="2016-04" db="EMBL/GenBank/DDBJ databases">
        <title>Complete genome sequence of the haloalkaliphilic hydrocarbon-degrading bacterium Dietzia psychralcaliphila ILA-1T, isolated from a drain of a fish product-processing plant.</title>
        <authorList>
            <person name="Zhao J."/>
            <person name="Hu B."/>
            <person name="Geng S."/>
            <person name="Nie Y."/>
            <person name="Tang Y."/>
        </authorList>
    </citation>
    <scope>NUCLEOTIDE SEQUENCE [LARGE SCALE GENOMIC DNA]</scope>
    <source>
        <strain evidence="3 4">ILA-1</strain>
    </source>
</reference>
<sequence length="512" mass="56136">MYPGKWAAATPARPAVIEDATGRVVTFSELEARSARFANWLLARGLKPGDHIAALSVNDATVFELYWGAMRCGLYFTMVNTHLATDEVAYIVADSGARVLVVSGALAELGEAIVDQTPHVEHRLAFAGEVPGHLDYEATMSTMPTTPPADQPRGADMLYSSGTTGRPKGIKPAMDGAQIGDEPGPSLVSRMKQNYGFDENTVYMSPAPIYHAAPLRYATGTQAHGGTVILMDRFDAENCLAGIQKYGVTHSQWVPTHFIRMLRLPQEVRESYDVSSMRVAIHAAAPCPVEIKKSMLDWWGPVVYEYYSSTESNGATTIAPEEWLRKPGSVGRVGPGSSGLVHICDEVGEELATGEDGWIYFERDDYSFEYHNDPEKTAETRHPDHRNWTTLGDIGHLDEDGYLYLTDRAKFTIISGGVNIYPQEIENCIAVHPDVLDVAVIGIPDEVMGQSVKAVVQLAPGIEPTDAVAERITQHCLERIARYKCPRTVEFTEVIPRTQTGKLVKGRLDASI</sequence>
<feature type="domain" description="AMP-binding enzyme C-terminal" evidence="2">
    <location>
        <begin position="424"/>
        <end position="502"/>
    </location>
</feature>
<dbReference type="PANTHER" id="PTHR24096:SF323">
    <property type="entry name" value="BLR3536 PROTEIN"/>
    <property type="match status" value="1"/>
</dbReference>
<dbReference type="EMBL" id="CP015453">
    <property type="protein sequence ID" value="AWH96285.1"/>
    <property type="molecule type" value="Genomic_DNA"/>
</dbReference>
<dbReference type="Gene3D" id="3.30.300.30">
    <property type="match status" value="1"/>
</dbReference>
<dbReference type="Pfam" id="PF13193">
    <property type="entry name" value="AMP-binding_C"/>
    <property type="match status" value="1"/>
</dbReference>
<evidence type="ECO:0000259" key="2">
    <source>
        <dbReference type="Pfam" id="PF13193"/>
    </source>
</evidence>
<dbReference type="InterPro" id="IPR025110">
    <property type="entry name" value="AMP-bd_C"/>
</dbReference>
<protein>
    <submittedName>
        <fullName evidence="3">Acyl-CoA synthetase</fullName>
    </submittedName>
</protein>
<dbReference type="InterPro" id="IPR020845">
    <property type="entry name" value="AMP-binding_CS"/>
</dbReference>
<gene>
    <name evidence="3" type="ORF">A6048_13130</name>
</gene>
<evidence type="ECO:0000259" key="1">
    <source>
        <dbReference type="Pfam" id="PF00501"/>
    </source>
</evidence>
<dbReference type="Pfam" id="PF00501">
    <property type="entry name" value="AMP-binding"/>
    <property type="match status" value="1"/>
</dbReference>
<dbReference type="Gene3D" id="3.40.50.12780">
    <property type="entry name" value="N-terminal domain of ligase-like"/>
    <property type="match status" value="1"/>
</dbReference>